<protein>
    <submittedName>
        <fullName evidence="2">Uncharacterized protein</fullName>
    </submittedName>
</protein>
<dbReference type="AlphaFoldDB" id="A0AAD7F6S0"/>
<feature type="region of interest" description="Disordered" evidence="1">
    <location>
        <begin position="57"/>
        <end position="81"/>
    </location>
</feature>
<proteinExistence type="predicted"/>
<name>A0AAD7F6S0_9AGAR</name>
<dbReference type="Proteomes" id="UP001221142">
    <property type="component" value="Unassembled WGS sequence"/>
</dbReference>
<evidence type="ECO:0000256" key="1">
    <source>
        <dbReference type="SAM" id="MobiDB-lite"/>
    </source>
</evidence>
<sequence>MTDAEQSPAGLLSVFTNSQRVKNALKTRRSRECSAAEASGRECIDAEARKTSAIPSASIGGYAHLPPRNMDSPSETARHTQGATLRISSHVLEIAVSGHHKGWVVDGGFLRDIKRVVDGRSVQEMLPDLSSCRIANNTMDTLARLAHDTSSRPDINLLEIHAPGYPGARMRSEGGRGRRWTVVVTFESMSSRRCWVDYSYLRKYCLIATTAREHSVDLRLVFVRSEVHFWTDIPDSEKLGSRDVCADLSASSSSEAAVNTYWMRVRADSALLGINNFEKGTLISVGREHSIQPRLISDNRGLCRLEFSSPF</sequence>
<keyword evidence="3" id="KW-1185">Reference proteome</keyword>
<reference evidence="2" key="1">
    <citation type="submission" date="2023-03" db="EMBL/GenBank/DDBJ databases">
        <title>Massive genome expansion in bonnet fungi (Mycena s.s.) driven by repeated elements and novel gene families across ecological guilds.</title>
        <authorList>
            <consortium name="Lawrence Berkeley National Laboratory"/>
            <person name="Harder C.B."/>
            <person name="Miyauchi S."/>
            <person name="Viragh M."/>
            <person name="Kuo A."/>
            <person name="Thoen E."/>
            <person name="Andreopoulos B."/>
            <person name="Lu D."/>
            <person name="Skrede I."/>
            <person name="Drula E."/>
            <person name="Henrissat B."/>
            <person name="Morin E."/>
            <person name="Kohler A."/>
            <person name="Barry K."/>
            <person name="LaButti K."/>
            <person name="Morin E."/>
            <person name="Salamov A."/>
            <person name="Lipzen A."/>
            <person name="Mereny Z."/>
            <person name="Hegedus B."/>
            <person name="Baldrian P."/>
            <person name="Stursova M."/>
            <person name="Weitz H."/>
            <person name="Taylor A."/>
            <person name="Grigoriev I.V."/>
            <person name="Nagy L.G."/>
            <person name="Martin F."/>
            <person name="Kauserud H."/>
        </authorList>
    </citation>
    <scope>NUCLEOTIDE SEQUENCE</scope>
    <source>
        <strain evidence="2">9284</strain>
    </source>
</reference>
<evidence type="ECO:0000313" key="2">
    <source>
        <dbReference type="EMBL" id="KAJ7605566.1"/>
    </source>
</evidence>
<dbReference type="EMBL" id="JARKIF010000072">
    <property type="protein sequence ID" value="KAJ7605566.1"/>
    <property type="molecule type" value="Genomic_DNA"/>
</dbReference>
<organism evidence="2 3">
    <name type="scientific">Roridomyces roridus</name>
    <dbReference type="NCBI Taxonomy" id="1738132"/>
    <lineage>
        <taxon>Eukaryota</taxon>
        <taxon>Fungi</taxon>
        <taxon>Dikarya</taxon>
        <taxon>Basidiomycota</taxon>
        <taxon>Agaricomycotina</taxon>
        <taxon>Agaricomycetes</taxon>
        <taxon>Agaricomycetidae</taxon>
        <taxon>Agaricales</taxon>
        <taxon>Marasmiineae</taxon>
        <taxon>Mycenaceae</taxon>
        <taxon>Roridomyces</taxon>
    </lineage>
</organism>
<comment type="caution">
    <text evidence="2">The sequence shown here is derived from an EMBL/GenBank/DDBJ whole genome shotgun (WGS) entry which is preliminary data.</text>
</comment>
<feature type="compositionally biased region" description="Polar residues" evidence="1">
    <location>
        <begin position="71"/>
        <end position="81"/>
    </location>
</feature>
<evidence type="ECO:0000313" key="3">
    <source>
        <dbReference type="Proteomes" id="UP001221142"/>
    </source>
</evidence>
<accession>A0AAD7F6S0</accession>
<gene>
    <name evidence="2" type="ORF">FB45DRAFT_879353</name>
</gene>